<keyword evidence="3" id="KW-1185">Reference proteome</keyword>
<evidence type="ECO:0000256" key="1">
    <source>
        <dbReference type="SAM" id="Phobius"/>
    </source>
</evidence>
<reference evidence="2 3" key="1">
    <citation type="submission" date="2019-01" db="EMBL/GenBank/DDBJ databases">
        <title>Bacillus sp. M5HDSG1-1, whole genome shotgun sequence.</title>
        <authorList>
            <person name="Tuo L."/>
        </authorList>
    </citation>
    <scope>NUCLEOTIDE SEQUENCE [LARGE SCALE GENOMIC DNA]</scope>
    <source>
        <strain evidence="2 3">M5HDSG1-1</strain>
    </source>
</reference>
<feature type="transmembrane region" description="Helical" evidence="1">
    <location>
        <begin position="131"/>
        <end position="152"/>
    </location>
</feature>
<keyword evidence="1" id="KW-1133">Transmembrane helix</keyword>
<dbReference type="Proteomes" id="UP000288024">
    <property type="component" value="Unassembled WGS sequence"/>
</dbReference>
<evidence type="ECO:0000313" key="2">
    <source>
        <dbReference type="EMBL" id="RVT60285.1"/>
    </source>
</evidence>
<dbReference type="RefSeq" id="WP_127739538.1">
    <property type="nucleotide sequence ID" value="NZ_RZTZ01000007.1"/>
</dbReference>
<name>A0A3S2U8X1_9BACI</name>
<organism evidence="2 3">
    <name type="scientific">Niallia taxi</name>
    <dbReference type="NCBI Taxonomy" id="2499688"/>
    <lineage>
        <taxon>Bacteria</taxon>
        <taxon>Bacillati</taxon>
        <taxon>Bacillota</taxon>
        <taxon>Bacilli</taxon>
        <taxon>Bacillales</taxon>
        <taxon>Bacillaceae</taxon>
        <taxon>Niallia</taxon>
    </lineage>
</organism>
<feature type="transmembrane region" description="Helical" evidence="1">
    <location>
        <begin position="79"/>
        <end position="97"/>
    </location>
</feature>
<dbReference type="EMBL" id="RZTZ01000007">
    <property type="protein sequence ID" value="RVT60285.1"/>
    <property type="molecule type" value="Genomic_DNA"/>
</dbReference>
<feature type="transmembrane region" description="Helical" evidence="1">
    <location>
        <begin position="41"/>
        <end position="59"/>
    </location>
</feature>
<feature type="transmembrane region" description="Helical" evidence="1">
    <location>
        <begin position="15"/>
        <end position="32"/>
    </location>
</feature>
<comment type="caution">
    <text evidence="2">The sequence shown here is derived from an EMBL/GenBank/DDBJ whole genome shotgun (WGS) entry which is preliminary data.</text>
</comment>
<dbReference type="AlphaFoldDB" id="A0A3S2U8X1"/>
<sequence length="158" mass="17998">MHEFFTNLDLHAKGLWFPVSVSILLALTVLFIPKNIPRKEIYITFGVVGLATWLSDGILSRALDLFDIGDPKKAGLGDILSYTFIPTSLAILFINYFTRKNRWILTSWFTLAAFLIEFGMVQLGYLKFKGWNGYFSIIAFVIAFGFLLPLHLKIIRSD</sequence>
<evidence type="ECO:0000313" key="3">
    <source>
        <dbReference type="Proteomes" id="UP000288024"/>
    </source>
</evidence>
<keyword evidence="1" id="KW-0812">Transmembrane</keyword>
<keyword evidence="1" id="KW-0472">Membrane</keyword>
<accession>A0A3S2U8X1</accession>
<gene>
    <name evidence="2" type="ORF">EM808_17775</name>
</gene>
<feature type="transmembrane region" description="Helical" evidence="1">
    <location>
        <begin position="104"/>
        <end position="125"/>
    </location>
</feature>
<proteinExistence type="predicted"/>
<protein>
    <submittedName>
        <fullName evidence="2">Uncharacterized protein</fullName>
    </submittedName>
</protein>